<accession>A0ABY5NLS5</accession>
<dbReference type="EMBL" id="CP091139">
    <property type="protein sequence ID" value="UUT36141.1"/>
    <property type="molecule type" value="Genomic_DNA"/>
</dbReference>
<dbReference type="SUPFAM" id="SSF53850">
    <property type="entry name" value="Periplasmic binding protein-like II"/>
    <property type="match status" value="1"/>
</dbReference>
<dbReference type="InterPro" id="IPR006059">
    <property type="entry name" value="SBP"/>
</dbReference>
<evidence type="ECO:0000313" key="2">
    <source>
        <dbReference type="Proteomes" id="UP001054811"/>
    </source>
</evidence>
<dbReference type="Gene3D" id="3.40.190.10">
    <property type="entry name" value="Periplasmic binding protein-like II"/>
    <property type="match status" value="2"/>
</dbReference>
<proteinExistence type="predicted"/>
<keyword evidence="2" id="KW-1185">Reference proteome</keyword>
<dbReference type="RefSeq" id="WP_259612790.1">
    <property type="nucleotide sequence ID" value="NZ_CP091139.2"/>
</dbReference>
<protein>
    <submittedName>
        <fullName evidence="1">Extracellular solute-binding protein</fullName>
    </submittedName>
</protein>
<name>A0ABY5NLS5_9MICO</name>
<evidence type="ECO:0000313" key="1">
    <source>
        <dbReference type="EMBL" id="UUT36141.1"/>
    </source>
</evidence>
<dbReference type="Pfam" id="PF01547">
    <property type="entry name" value="SBP_bac_1"/>
    <property type="match status" value="1"/>
</dbReference>
<organism evidence="1 2">
    <name type="scientific">Microbacterium elymi</name>
    <dbReference type="NCBI Taxonomy" id="2909587"/>
    <lineage>
        <taxon>Bacteria</taxon>
        <taxon>Bacillati</taxon>
        <taxon>Actinomycetota</taxon>
        <taxon>Actinomycetes</taxon>
        <taxon>Micrococcales</taxon>
        <taxon>Microbacteriaceae</taxon>
        <taxon>Microbacterium</taxon>
    </lineage>
</organism>
<dbReference type="Proteomes" id="UP001054811">
    <property type="component" value="Chromosome"/>
</dbReference>
<reference evidence="1" key="1">
    <citation type="submission" date="2022-01" db="EMBL/GenBank/DDBJ databases">
        <title>Microbacterium eymi and Microbacterium rhizovicinus sp. nov., isolated from the rhizospheric soil of Elymus tsukushiensis, a plant native to the Dokdo Islands, Republic of Korea.</title>
        <authorList>
            <person name="Hwang Y.J."/>
        </authorList>
    </citation>
    <scope>NUCLEOTIDE SEQUENCE</scope>
    <source>
        <strain evidence="1">KUDC0405</strain>
    </source>
</reference>
<gene>
    <name evidence="1" type="ORF">L2X98_24070</name>
</gene>
<sequence length="325" mass="33234">MFQTAPGVGQTYSTVTLAKAGLLAPLGDAAAKTIPNGSESQFQDGGNTFGVALGLTFVGSVLNDTTAKAAGVTYPTDWAGMLSTCKDLASNGKSMFVLAGSMPPNTGLMAMSISATRVYAETPTWNEDRATGKTTFADTQGWKDTLNDIVDMNKAGCFQKGVEGAGFDAITSNVLQGTSLAAFIPSGSASDLKQSAPDQDFVIEAMPPAAGGKAFGIAGADYALSLSKKSKDNPAASKFVEWATTADGQKVFAKAAGALPLGEDLSSTPFAPVADIVNNGDFVPLPNSSWSNAAVYDALGAGVQGLLTGQKTVDQVLADMDKAWG</sequence>